<comment type="caution">
    <text evidence="1">The sequence shown here is derived from an EMBL/GenBank/DDBJ whole genome shotgun (WGS) entry which is preliminary data.</text>
</comment>
<organism evidence="1 3">
    <name type="scientific">Aerococcus christensenii</name>
    <dbReference type="NCBI Taxonomy" id="87541"/>
    <lineage>
        <taxon>Bacteria</taxon>
        <taxon>Bacillati</taxon>
        <taxon>Bacillota</taxon>
        <taxon>Bacilli</taxon>
        <taxon>Lactobacillales</taxon>
        <taxon>Aerococcaceae</taxon>
        <taxon>Aerococcus</taxon>
    </lineage>
</organism>
<dbReference type="OrthoDB" id="1646015at2"/>
<dbReference type="Pfam" id="PF13797">
    <property type="entry name" value="Post_transc_reg"/>
    <property type="match status" value="1"/>
</dbReference>
<keyword evidence="4" id="KW-1185">Reference proteome</keyword>
<evidence type="ECO:0000313" key="4">
    <source>
        <dbReference type="Proteomes" id="UP000234775"/>
    </source>
</evidence>
<reference evidence="1 3" key="1">
    <citation type="submission" date="2016-01" db="EMBL/GenBank/DDBJ databases">
        <authorList>
            <person name="Oliw E.H."/>
        </authorList>
    </citation>
    <scope>NUCLEOTIDE SEQUENCE [LARGE SCALE GENOMIC DNA]</scope>
    <source>
        <strain evidence="1 3">KA00635</strain>
    </source>
</reference>
<dbReference type="PATRIC" id="fig|87541.4.peg.1448"/>
<dbReference type="Proteomes" id="UP000234775">
    <property type="component" value="Unassembled WGS sequence"/>
</dbReference>
<evidence type="ECO:0000313" key="2">
    <source>
        <dbReference type="EMBL" id="PKY91817.1"/>
    </source>
</evidence>
<evidence type="ECO:0000313" key="3">
    <source>
        <dbReference type="Proteomes" id="UP000070422"/>
    </source>
</evidence>
<dbReference type="RefSeq" id="WP_060776932.1">
    <property type="nucleotide sequence ID" value="NZ_CP014159.1"/>
</dbReference>
<dbReference type="STRING" id="87541.AWM71_05070"/>
<sequence length="91" mass="10945">MLSKWQWALLNPSLDKKVKEFHQAGYPEIKREDLINYLKNYVWKRQSPTTYLKKLQTIKEVTCNRYFDYLQLQATSCKSRSLEEINIDSLL</sequence>
<protein>
    <submittedName>
        <fullName evidence="2">Post-transcriptional regulator</fullName>
    </submittedName>
</protein>
<dbReference type="InterPro" id="IPR025716">
    <property type="entry name" value="Post-transcriptional_regulator"/>
</dbReference>
<dbReference type="AlphaFoldDB" id="A0A0X8F8G9"/>
<dbReference type="KEGG" id="acg:AWM71_05070"/>
<proteinExistence type="predicted"/>
<dbReference type="EMBL" id="PKGZ01000002">
    <property type="protein sequence ID" value="PKY91817.1"/>
    <property type="molecule type" value="Genomic_DNA"/>
</dbReference>
<name>A0A0X8F8G9_9LACT</name>
<dbReference type="EMBL" id="LSCQ01000083">
    <property type="protein sequence ID" value="KXB34149.1"/>
    <property type="molecule type" value="Genomic_DNA"/>
</dbReference>
<gene>
    <name evidence="2" type="ORF">CYJ27_03870</name>
    <name evidence="1" type="ORF">HMPREF3187_01462</name>
</gene>
<reference evidence="2 4" key="2">
    <citation type="submission" date="2017-12" db="EMBL/GenBank/DDBJ databases">
        <title>Phylogenetic diversity of female urinary microbiome.</title>
        <authorList>
            <person name="Thomas-White K."/>
            <person name="Wolfe A.J."/>
        </authorList>
    </citation>
    <scope>NUCLEOTIDE SEQUENCE [LARGE SCALE GENOMIC DNA]</scope>
    <source>
        <strain evidence="2 4">UMB0844</strain>
    </source>
</reference>
<accession>A0A0X8F8G9</accession>
<dbReference type="Proteomes" id="UP000070422">
    <property type="component" value="Unassembled WGS sequence"/>
</dbReference>
<evidence type="ECO:0000313" key="1">
    <source>
        <dbReference type="EMBL" id="KXB34149.1"/>
    </source>
</evidence>